<dbReference type="Gene3D" id="3.40.190.10">
    <property type="entry name" value="Periplasmic binding protein-like II"/>
    <property type="match status" value="1"/>
</dbReference>
<dbReference type="InterPro" id="IPR036388">
    <property type="entry name" value="WH-like_DNA-bd_sf"/>
</dbReference>
<keyword evidence="3" id="KW-0238">DNA-binding</keyword>
<dbReference type="Pfam" id="PF03466">
    <property type="entry name" value="LysR_substrate"/>
    <property type="match status" value="1"/>
</dbReference>
<dbReference type="PRINTS" id="PR00039">
    <property type="entry name" value="HTHLYSR"/>
</dbReference>
<dbReference type="PROSITE" id="PS50931">
    <property type="entry name" value="HTH_LYSR"/>
    <property type="match status" value="1"/>
</dbReference>
<evidence type="ECO:0000313" key="6">
    <source>
        <dbReference type="EMBL" id="RWY37373.1"/>
    </source>
</evidence>
<dbReference type="Gene3D" id="1.10.10.10">
    <property type="entry name" value="Winged helix-like DNA-binding domain superfamily/Winged helix DNA-binding domain"/>
    <property type="match status" value="1"/>
</dbReference>
<dbReference type="EMBL" id="SBLC01000048">
    <property type="protein sequence ID" value="RWY37373.1"/>
    <property type="molecule type" value="Genomic_DNA"/>
</dbReference>
<evidence type="ECO:0000256" key="1">
    <source>
        <dbReference type="ARBA" id="ARBA00009437"/>
    </source>
</evidence>
<sequence>MQTCPTPNRVGRVINTSLFADFLHLVQSRNFSTTARERGMSQSTLSRRIMQLEAFVGAPLFDRSIQPVSLTAAGEKLLPMAQDLSEQLDLIRQIGHPGSQGGTEICNMIALSTLAMEFFPGWLSSHDRPGRPWRVNLLNTEPLLIMNINNFLRGQSEFLLTFAADQVADLHALRHHRYIVLGEDRACPVSAPGPDGAPLWALGAEDPVPYCAYTRGSFFQQALAPAIERLGARLRPVRDNSMAAVLYSMVRQGHGMGWLPELQVREAMATGGLVRAGGPEFDILSEIRLYRSHNLSRYAMAFWNRVSAGYEIRRKELRLA</sequence>
<proteinExistence type="inferred from homology"/>
<dbReference type="InterPro" id="IPR000847">
    <property type="entry name" value="LysR_HTH_N"/>
</dbReference>
<evidence type="ECO:0000256" key="3">
    <source>
        <dbReference type="ARBA" id="ARBA00023125"/>
    </source>
</evidence>
<dbReference type="InterPro" id="IPR005119">
    <property type="entry name" value="LysR_subst-bd"/>
</dbReference>
<feature type="domain" description="HTH lysR-type" evidence="5">
    <location>
        <begin position="14"/>
        <end position="71"/>
    </location>
</feature>
<dbReference type="PANTHER" id="PTHR30126">
    <property type="entry name" value="HTH-TYPE TRANSCRIPTIONAL REGULATOR"/>
    <property type="match status" value="1"/>
</dbReference>
<organism evidence="6 7">
    <name type="scientific">Falsigemmobacter intermedius</name>
    <dbReference type="NCBI Taxonomy" id="1553448"/>
    <lineage>
        <taxon>Bacteria</taxon>
        <taxon>Pseudomonadati</taxon>
        <taxon>Pseudomonadota</taxon>
        <taxon>Alphaproteobacteria</taxon>
        <taxon>Rhodobacterales</taxon>
        <taxon>Paracoccaceae</taxon>
        <taxon>Falsigemmobacter</taxon>
    </lineage>
</organism>
<dbReference type="PANTHER" id="PTHR30126:SF2">
    <property type="entry name" value="HTH-TYPE TRANSCRIPTIONAL REGULATOR YJIE"/>
    <property type="match status" value="1"/>
</dbReference>
<dbReference type="Pfam" id="PF00126">
    <property type="entry name" value="HTH_1"/>
    <property type="match status" value="1"/>
</dbReference>
<evidence type="ECO:0000313" key="7">
    <source>
        <dbReference type="Proteomes" id="UP000287168"/>
    </source>
</evidence>
<dbReference type="InterPro" id="IPR036390">
    <property type="entry name" value="WH_DNA-bd_sf"/>
</dbReference>
<dbReference type="GO" id="GO:0000976">
    <property type="term" value="F:transcription cis-regulatory region binding"/>
    <property type="evidence" value="ECO:0007669"/>
    <property type="project" value="TreeGrafter"/>
</dbReference>
<keyword evidence="4" id="KW-0804">Transcription</keyword>
<accession>A0A451GH47</accession>
<reference evidence="6 7" key="1">
    <citation type="journal article" date="2015" name="Int. J. Syst. Evol. Microbiol.">
        <title>Gemmobacter intermedius sp. nov., isolated from a white stork (Ciconia ciconia).</title>
        <authorList>
            <person name="Kampfer P."/>
            <person name="Jerzak L."/>
            <person name="Wilharm G."/>
            <person name="Golke J."/>
            <person name="Busse H.J."/>
            <person name="Glaeser S.P."/>
        </authorList>
    </citation>
    <scope>NUCLEOTIDE SEQUENCE [LARGE SCALE GENOMIC DNA]</scope>
    <source>
        <strain evidence="6 7">119/4</strain>
    </source>
</reference>
<name>A0A451GH47_9RHOB</name>
<evidence type="ECO:0000256" key="4">
    <source>
        <dbReference type="ARBA" id="ARBA00023163"/>
    </source>
</evidence>
<dbReference type="OrthoDB" id="528082at2"/>
<evidence type="ECO:0000259" key="5">
    <source>
        <dbReference type="PROSITE" id="PS50931"/>
    </source>
</evidence>
<comment type="similarity">
    <text evidence="1">Belongs to the LysR transcriptional regulatory family.</text>
</comment>
<protein>
    <submittedName>
        <fullName evidence="6">LysR family transcriptional regulator</fullName>
    </submittedName>
</protein>
<comment type="caution">
    <text evidence="6">The sequence shown here is derived from an EMBL/GenBank/DDBJ whole genome shotgun (WGS) entry which is preliminary data.</text>
</comment>
<dbReference type="SUPFAM" id="SSF53850">
    <property type="entry name" value="Periplasmic binding protein-like II"/>
    <property type="match status" value="1"/>
</dbReference>
<gene>
    <name evidence="6" type="ORF">EP867_17305</name>
</gene>
<dbReference type="Proteomes" id="UP000287168">
    <property type="component" value="Unassembled WGS sequence"/>
</dbReference>
<evidence type="ECO:0000256" key="2">
    <source>
        <dbReference type="ARBA" id="ARBA00023015"/>
    </source>
</evidence>
<keyword evidence="2" id="KW-0805">Transcription regulation</keyword>
<dbReference type="GO" id="GO:0003700">
    <property type="term" value="F:DNA-binding transcription factor activity"/>
    <property type="evidence" value="ECO:0007669"/>
    <property type="project" value="InterPro"/>
</dbReference>
<dbReference type="AlphaFoldDB" id="A0A451GH47"/>
<keyword evidence="7" id="KW-1185">Reference proteome</keyword>
<dbReference type="SUPFAM" id="SSF46785">
    <property type="entry name" value="Winged helix' DNA-binding domain"/>
    <property type="match status" value="1"/>
</dbReference>